<gene>
    <name evidence="4" type="ORF">D1B33_13865</name>
</gene>
<dbReference type="Gene3D" id="3.40.190.10">
    <property type="entry name" value="Periplasmic binding protein-like II"/>
    <property type="match status" value="2"/>
</dbReference>
<dbReference type="OrthoDB" id="8613538at2"/>
<feature type="signal peptide" evidence="2">
    <location>
        <begin position="1"/>
        <end position="22"/>
    </location>
</feature>
<evidence type="ECO:0000259" key="3">
    <source>
        <dbReference type="SMART" id="SM00062"/>
    </source>
</evidence>
<accession>A0A396S4W6</accession>
<keyword evidence="1 2" id="KW-0732">Signal</keyword>
<proteinExistence type="predicted"/>
<dbReference type="PANTHER" id="PTHR35936">
    <property type="entry name" value="MEMBRANE-BOUND LYTIC MUREIN TRANSGLYCOSYLASE F"/>
    <property type="match status" value="1"/>
</dbReference>
<protein>
    <submittedName>
        <fullName evidence="4">Amino acid ABC transporter substrate-binding protein</fullName>
    </submittedName>
</protein>
<evidence type="ECO:0000313" key="4">
    <source>
        <dbReference type="EMBL" id="RHW34730.1"/>
    </source>
</evidence>
<feature type="chain" id="PRO_5017284620" evidence="2">
    <location>
        <begin position="23"/>
        <end position="280"/>
    </location>
</feature>
<name>A0A396S4W6_9BACL</name>
<reference evidence="4 5" key="1">
    <citation type="submission" date="2018-08" db="EMBL/GenBank/DDBJ databases">
        <title>Lysinibacillus sp. YLB-03 draft genome sequence.</title>
        <authorList>
            <person name="Yu L."/>
        </authorList>
    </citation>
    <scope>NUCLEOTIDE SEQUENCE [LARGE SCALE GENOMIC DNA]</scope>
    <source>
        <strain evidence="4 5">YLB-03</strain>
    </source>
</reference>
<feature type="domain" description="Solute-binding protein family 3/N-terminal" evidence="3">
    <location>
        <begin position="49"/>
        <end position="275"/>
    </location>
</feature>
<dbReference type="Pfam" id="PF00497">
    <property type="entry name" value="SBP_bac_3"/>
    <property type="match status" value="1"/>
</dbReference>
<comment type="caution">
    <text evidence="4">The sequence shown here is derived from an EMBL/GenBank/DDBJ whole genome shotgun (WGS) entry which is preliminary data.</text>
</comment>
<dbReference type="PROSITE" id="PS51257">
    <property type="entry name" value="PROKAR_LIPOPROTEIN"/>
    <property type="match status" value="1"/>
</dbReference>
<dbReference type="EMBL" id="QWEI01000008">
    <property type="protein sequence ID" value="RHW34730.1"/>
    <property type="molecule type" value="Genomic_DNA"/>
</dbReference>
<evidence type="ECO:0000313" key="5">
    <source>
        <dbReference type="Proteomes" id="UP000265692"/>
    </source>
</evidence>
<organism evidence="4 5">
    <name type="scientific">Ureibacillus yapensis</name>
    <dbReference type="NCBI Taxonomy" id="2304605"/>
    <lineage>
        <taxon>Bacteria</taxon>
        <taxon>Bacillati</taxon>
        <taxon>Bacillota</taxon>
        <taxon>Bacilli</taxon>
        <taxon>Bacillales</taxon>
        <taxon>Caryophanaceae</taxon>
        <taxon>Ureibacillus</taxon>
    </lineage>
</organism>
<evidence type="ECO:0000256" key="1">
    <source>
        <dbReference type="ARBA" id="ARBA00022729"/>
    </source>
</evidence>
<dbReference type="Proteomes" id="UP000265692">
    <property type="component" value="Unassembled WGS sequence"/>
</dbReference>
<dbReference type="SUPFAM" id="SSF53850">
    <property type="entry name" value="Periplasmic binding protein-like II"/>
    <property type="match status" value="1"/>
</dbReference>
<dbReference type="PANTHER" id="PTHR35936:SF18">
    <property type="entry name" value="L-CYSTINE-BINDING PROTEIN TCYJ"/>
    <property type="match status" value="1"/>
</dbReference>
<dbReference type="SMART" id="SM00062">
    <property type="entry name" value="PBPb"/>
    <property type="match status" value="1"/>
</dbReference>
<dbReference type="AlphaFoldDB" id="A0A396S4W6"/>
<dbReference type="RefSeq" id="WP_118876997.1">
    <property type="nucleotide sequence ID" value="NZ_QWEI01000008.1"/>
</dbReference>
<dbReference type="InterPro" id="IPR001638">
    <property type="entry name" value="Solute-binding_3/MltF_N"/>
</dbReference>
<keyword evidence="5" id="KW-1185">Reference proteome</keyword>
<evidence type="ECO:0000256" key="2">
    <source>
        <dbReference type="SAM" id="SignalP"/>
    </source>
</evidence>
<sequence>MKKTWLWLIISLAALLAACSSAETTEKDSAKSEGKEETTAVSAEARVEKIIVGTGTQFPNVCFIDENGNLTGYDVELVKAIDEKLPEYEFEFKTMEFSNLLLSLETNKIDFIAHQMEVNEERQEKFLFNKEPYNVFPLKVTVNQNNNEINSVEDLKGKKVGVTPTSSSAVVIEDYNEEHDLGAEVIYGTGSADFQEQLKTGRIDAIISTPFAVDFVNEHADAQQKVVGEPLLSSKVYFLLNKKSTALSDRIDEALKELKEEGVVRELSVEWLGADYTVDF</sequence>